<gene>
    <name evidence="1" type="ORF">MNBD_ALPHA11-747</name>
</gene>
<organism evidence="1">
    <name type="scientific">hydrothermal vent metagenome</name>
    <dbReference type="NCBI Taxonomy" id="652676"/>
    <lineage>
        <taxon>unclassified sequences</taxon>
        <taxon>metagenomes</taxon>
        <taxon>ecological metagenomes</taxon>
    </lineage>
</organism>
<reference evidence="1" key="1">
    <citation type="submission" date="2018-06" db="EMBL/GenBank/DDBJ databases">
        <authorList>
            <person name="Zhirakovskaya E."/>
        </authorList>
    </citation>
    <scope>NUCLEOTIDE SEQUENCE</scope>
</reference>
<dbReference type="EMBL" id="UOEQ01000365">
    <property type="protein sequence ID" value="VAW21634.1"/>
    <property type="molecule type" value="Genomic_DNA"/>
</dbReference>
<sequence length="41" mass="4950">MKHLLYQRLLYRQTSIENFALIALEIIAFHHYNLKKFADSV</sequence>
<proteinExistence type="predicted"/>
<evidence type="ECO:0000313" key="1">
    <source>
        <dbReference type="EMBL" id="VAW21634.1"/>
    </source>
</evidence>
<protein>
    <submittedName>
        <fullName evidence="1">Uncharacterized protein</fullName>
    </submittedName>
</protein>
<accession>A0A3B0UN38</accession>
<name>A0A3B0UN38_9ZZZZ</name>
<dbReference type="AlphaFoldDB" id="A0A3B0UN38"/>